<name>A0A830HB64_9CHLO</name>
<feature type="repeat" description="ANK" evidence="3">
    <location>
        <begin position="59"/>
        <end position="91"/>
    </location>
</feature>
<proteinExistence type="predicted"/>
<dbReference type="PANTHER" id="PTHR24198:SF165">
    <property type="entry name" value="ANKYRIN REPEAT-CONTAINING PROTEIN-RELATED"/>
    <property type="match status" value="1"/>
</dbReference>
<evidence type="ECO:0000313" key="6">
    <source>
        <dbReference type="EMBL" id="GHP03713.1"/>
    </source>
</evidence>
<dbReference type="PANTHER" id="PTHR24198">
    <property type="entry name" value="ANKYRIN REPEAT AND PROTEIN KINASE DOMAIN-CONTAINING PROTEIN"/>
    <property type="match status" value="1"/>
</dbReference>
<protein>
    <submittedName>
        <fullName evidence="6">Uncharacterized protein</fullName>
    </submittedName>
</protein>
<keyword evidence="2 3" id="KW-0040">ANK repeat</keyword>
<gene>
    <name evidence="6" type="ORF">PPROV_000246800</name>
</gene>
<dbReference type="AlphaFoldDB" id="A0A830HB64"/>
<dbReference type="Proteomes" id="UP000660262">
    <property type="component" value="Unassembled WGS sequence"/>
</dbReference>
<keyword evidence="7" id="KW-1185">Reference proteome</keyword>
<evidence type="ECO:0000256" key="5">
    <source>
        <dbReference type="SAM" id="MobiDB-lite"/>
    </source>
</evidence>
<dbReference type="SUPFAM" id="SSF48403">
    <property type="entry name" value="Ankyrin repeat"/>
    <property type="match status" value="1"/>
</dbReference>
<keyword evidence="1" id="KW-0677">Repeat</keyword>
<dbReference type="SMART" id="SM00248">
    <property type="entry name" value="ANK"/>
    <property type="match status" value="2"/>
</dbReference>
<comment type="caution">
    <text evidence="6">The sequence shown here is derived from an EMBL/GenBank/DDBJ whole genome shotgun (WGS) entry which is preliminary data.</text>
</comment>
<dbReference type="PROSITE" id="PS50297">
    <property type="entry name" value="ANK_REP_REGION"/>
    <property type="match status" value="2"/>
</dbReference>
<feature type="coiled-coil region" evidence="4">
    <location>
        <begin position="369"/>
        <end position="403"/>
    </location>
</feature>
<feature type="repeat" description="ANK" evidence="3">
    <location>
        <begin position="92"/>
        <end position="118"/>
    </location>
</feature>
<dbReference type="InterPro" id="IPR036770">
    <property type="entry name" value="Ankyrin_rpt-contain_sf"/>
</dbReference>
<organism evidence="6 7">
    <name type="scientific">Pycnococcus provasolii</name>
    <dbReference type="NCBI Taxonomy" id="41880"/>
    <lineage>
        <taxon>Eukaryota</taxon>
        <taxon>Viridiplantae</taxon>
        <taxon>Chlorophyta</taxon>
        <taxon>Pseudoscourfieldiophyceae</taxon>
        <taxon>Pseudoscourfieldiales</taxon>
        <taxon>Pycnococcaceae</taxon>
        <taxon>Pycnococcus</taxon>
    </lineage>
</organism>
<feature type="coiled-coil region" evidence="4">
    <location>
        <begin position="286"/>
        <end position="328"/>
    </location>
</feature>
<dbReference type="EMBL" id="BNJQ01000006">
    <property type="protein sequence ID" value="GHP03713.1"/>
    <property type="molecule type" value="Genomic_DNA"/>
</dbReference>
<dbReference type="Gene3D" id="1.25.40.20">
    <property type="entry name" value="Ankyrin repeat-containing domain"/>
    <property type="match status" value="1"/>
</dbReference>
<evidence type="ECO:0000313" key="7">
    <source>
        <dbReference type="Proteomes" id="UP000660262"/>
    </source>
</evidence>
<feature type="region of interest" description="Disordered" evidence="5">
    <location>
        <begin position="433"/>
        <end position="507"/>
    </location>
</feature>
<dbReference type="OrthoDB" id="539213at2759"/>
<evidence type="ECO:0000256" key="4">
    <source>
        <dbReference type="SAM" id="Coils"/>
    </source>
</evidence>
<sequence length="507" mass="53646">MSAASFLSPFSQPQPLTRVPFGDGFLTGDDLLAAGERGDVVRLAAIVDAGLDVDVRNKSLETALHVASRGGQTAACSVLLSKGANVDASDVHGRRPMHWAAQRGDVQIADLLIQNGADNLPAAPPDPAGFLYELGRCTLYLAPLEHGLSTSAATGKGALLPAFAPLGGTGASVAVEAHMVDEAVEVGVTRVEGVPREDGWGVVLEAHCDIPNSYATQEEGVLSLDESFPAYNGSASMNWTTRFLLSAHASLGGALADGTVTIDVFATPPPQPNEGMAMIVAPQQQHHDAEEESREAAARLEQQRASALEELDREQARIEQAAQEEAHKAAALVEERRAAAVFELEKRRARIEQTAEEAIAVIDMHVQRRDEWLARVEAAEETARAALEQLARMEGEMKRLERLVLASSTNVVPKSRRLAPLAPRPLDGELARASSLDSDADPTPLAMPPSTSTQGRARGKYRIAPMPPPPSEHAESTVASAPNANPSPSGAGAGPVPVGRKRLCVIQ</sequence>
<dbReference type="InterPro" id="IPR002110">
    <property type="entry name" value="Ankyrin_rpt"/>
</dbReference>
<evidence type="ECO:0000256" key="2">
    <source>
        <dbReference type="ARBA" id="ARBA00023043"/>
    </source>
</evidence>
<evidence type="ECO:0000256" key="1">
    <source>
        <dbReference type="ARBA" id="ARBA00022737"/>
    </source>
</evidence>
<dbReference type="PROSITE" id="PS50088">
    <property type="entry name" value="ANK_REPEAT"/>
    <property type="match status" value="2"/>
</dbReference>
<reference evidence="6" key="1">
    <citation type="submission" date="2020-10" db="EMBL/GenBank/DDBJ databases">
        <title>Unveiling of a novel bifunctional photoreceptor, Dualchrome1, isolated from a cosmopolitan green alga.</title>
        <authorList>
            <person name="Suzuki S."/>
            <person name="Kawachi M."/>
        </authorList>
    </citation>
    <scope>NUCLEOTIDE SEQUENCE</scope>
    <source>
        <strain evidence="6">NIES 2893</strain>
    </source>
</reference>
<dbReference type="Pfam" id="PF12796">
    <property type="entry name" value="Ank_2"/>
    <property type="match status" value="1"/>
</dbReference>
<accession>A0A830HB64</accession>
<keyword evidence="4" id="KW-0175">Coiled coil</keyword>
<feature type="compositionally biased region" description="Low complexity" evidence="5">
    <location>
        <begin position="478"/>
        <end position="498"/>
    </location>
</feature>
<evidence type="ECO:0000256" key="3">
    <source>
        <dbReference type="PROSITE-ProRule" id="PRU00023"/>
    </source>
</evidence>